<proteinExistence type="inferred from homology"/>
<keyword evidence="11 13" id="KW-0030">Aminoacyl-tRNA synthetase</keyword>
<dbReference type="GO" id="GO:0000287">
    <property type="term" value="F:magnesium ion binding"/>
    <property type="evidence" value="ECO:0007669"/>
    <property type="project" value="UniProtKB-UniRule"/>
</dbReference>
<dbReference type="EC" id="6.1.1.20" evidence="13"/>
<dbReference type="PANTHER" id="PTHR11538">
    <property type="entry name" value="PHENYLALANYL-TRNA SYNTHETASE"/>
    <property type="match status" value="1"/>
</dbReference>
<evidence type="ECO:0000256" key="7">
    <source>
        <dbReference type="ARBA" id="ARBA00022741"/>
    </source>
</evidence>
<dbReference type="FunFam" id="3.30.930.10:FF:000003">
    <property type="entry name" value="Phenylalanine--tRNA ligase alpha subunit"/>
    <property type="match status" value="1"/>
</dbReference>
<reference evidence="15 16" key="1">
    <citation type="submission" date="2011-08" db="EMBL/GenBank/DDBJ databases">
        <title>The Genome Sequence of Alistipes indistinctus YIT 12060.</title>
        <authorList>
            <consortium name="The Broad Institute Genome Sequencing Platform"/>
            <person name="Earl A."/>
            <person name="Ward D."/>
            <person name="Feldgarden M."/>
            <person name="Gevers D."/>
            <person name="Morotomi M."/>
            <person name="Young S.K."/>
            <person name="Zeng Q."/>
            <person name="Gargeya S."/>
            <person name="Fitzgerald M."/>
            <person name="Haas B."/>
            <person name="Abouelleil A."/>
            <person name="Alvarado L."/>
            <person name="Arachchi H.M."/>
            <person name="Berlin A."/>
            <person name="Brown A."/>
            <person name="Chapman S.B."/>
            <person name="Chen Z."/>
            <person name="Dunbar C."/>
            <person name="Freedman E."/>
            <person name="Gearin G."/>
            <person name="Gellesch M."/>
            <person name="Goldberg J."/>
            <person name="Griggs A."/>
            <person name="Gujja S."/>
            <person name="Heiman D."/>
            <person name="Howarth C."/>
            <person name="Larson L."/>
            <person name="Lui A."/>
            <person name="MacDonald P.J.P."/>
            <person name="Montmayeur A."/>
            <person name="Murphy C."/>
            <person name="Neiman D."/>
            <person name="Pearson M."/>
            <person name="Priest M."/>
            <person name="Roberts A."/>
            <person name="Saif S."/>
            <person name="Shea T."/>
            <person name="Shenoy N."/>
            <person name="Sisk P."/>
            <person name="Stolte C."/>
            <person name="Sykes S."/>
            <person name="Wortman J."/>
            <person name="Nusbaum C."/>
            <person name="Birren B."/>
        </authorList>
    </citation>
    <scope>NUCLEOTIDE SEQUENCE [LARGE SCALE GENOMIC DNA]</scope>
    <source>
        <strain evidence="15 16">YIT 12060</strain>
    </source>
</reference>
<evidence type="ECO:0000259" key="14">
    <source>
        <dbReference type="PROSITE" id="PS50862"/>
    </source>
</evidence>
<keyword evidence="5 13" id="KW-0436">Ligase</keyword>
<dbReference type="GO" id="GO:0004826">
    <property type="term" value="F:phenylalanine-tRNA ligase activity"/>
    <property type="evidence" value="ECO:0007669"/>
    <property type="project" value="UniProtKB-UniRule"/>
</dbReference>
<evidence type="ECO:0000256" key="11">
    <source>
        <dbReference type="ARBA" id="ARBA00023146"/>
    </source>
</evidence>
<keyword evidence="9 13" id="KW-0460">Magnesium</keyword>
<dbReference type="InterPro" id="IPR006195">
    <property type="entry name" value="aa-tRNA-synth_II"/>
</dbReference>
<comment type="subunit">
    <text evidence="3 13">Tetramer of two alpha and two beta subunits.</text>
</comment>
<dbReference type="CDD" id="cd00496">
    <property type="entry name" value="PheRS_alpha_core"/>
    <property type="match status" value="1"/>
</dbReference>
<dbReference type="Pfam" id="PF01409">
    <property type="entry name" value="tRNA-synt_2d"/>
    <property type="match status" value="1"/>
</dbReference>
<dbReference type="InterPro" id="IPR004529">
    <property type="entry name" value="Phe-tRNA-synth_IIc_asu"/>
</dbReference>
<evidence type="ECO:0000313" key="16">
    <source>
        <dbReference type="Proteomes" id="UP000006008"/>
    </source>
</evidence>
<gene>
    <name evidence="13" type="primary">pheS</name>
    <name evidence="15" type="ORF">HMPREF9450_00747</name>
</gene>
<evidence type="ECO:0000256" key="6">
    <source>
        <dbReference type="ARBA" id="ARBA00022723"/>
    </source>
</evidence>
<comment type="caution">
    <text evidence="15">The sequence shown here is derived from an EMBL/GenBank/DDBJ whole genome shotgun (WGS) entry which is preliminary data.</text>
</comment>
<dbReference type="GO" id="GO:0006432">
    <property type="term" value="P:phenylalanyl-tRNA aminoacylation"/>
    <property type="evidence" value="ECO:0007669"/>
    <property type="project" value="UniProtKB-UniRule"/>
</dbReference>
<evidence type="ECO:0000256" key="13">
    <source>
        <dbReference type="HAMAP-Rule" id="MF_00281"/>
    </source>
</evidence>
<keyword evidence="4 13" id="KW-0963">Cytoplasm</keyword>
<dbReference type="GO" id="GO:0000049">
    <property type="term" value="F:tRNA binding"/>
    <property type="evidence" value="ECO:0007669"/>
    <property type="project" value="InterPro"/>
</dbReference>
<keyword evidence="10 13" id="KW-0648">Protein biosynthesis</keyword>
<comment type="catalytic activity">
    <reaction evidence="12 13">
        <text>tRNA(Phe) + L-phenylalanine + ATP = L-phenylalanyl-tRNA(Phe) + AMP + diphosphate + H(+)</text>
        <dbReference type="Rhea" id="RHEA:19413"/>
        <dbReference type="Rhea" id="RHEA-COMP:9668"/>
        <dbReference type="Rhea" id="RHEA-COMP:9699"/>
        <dbReference type="ChEBI" id="CHEBI:15378"/>
        <dbReference type="ChEBI" id="CHEBI:30616"/>
        <dbReference type="ChEBI" id="CHEBI:33019"/>
        <dbReference type="ChEBI" id="CHEBI:58095"/>
        <dbReference type="ChEBI" id="CHEBI:78442"/>
        <dbReference type="ChEBI" id="CHEBI:78531"/>
        <dbReference type="ChEBI" id="CHEBI:456215"/>
        <dbReference type="EC" id="6.1.1.20"/>
    </reaction>
</comment>
<dbReference type="InterPro" id="IPR002319">
    <property type="entry name" value="Phenylalanyl-tRNA_Synthase"/>
</dbReference>
<dbReference type="AlphaFoldDB" id="G5H7U4"/>
<comment type="subcellular location">
    <subcellularLocation>
        <location evidence="1 13">Cytoplasm</location>
    </subcellularLocation>
</comment>
<dbReference type="STRING" id="742725.HMPREF9450_00747"/>
<feature type="binding site" evidence="13">
    <location>
        <position position="254"/>
    </location>
    <ligand>
        <name>Mg(2+)</name>
        <dbReference type="ChEBI" id="CHEBI:18420"/>
        <note>shared with beta subunit</note>
    </ligand>
</feature>
<dbReference type="PATRIC" id="fig|742725.3.peg.798"/>
<evidence type="ECO:0000256" key="5">
    <source>
        <dbReference type="ARBA" id="ARBA00022598"/>
    </source>
</evidence>
<dbReference type="eggNOG" id="COG0016">
    <property type="taxonomic scope" value="Bacteria"/>
</dbReference>
<dbReference type="RefSeq" id="WP_009133553.1">
    <property type="nucleotide sequence ID" value="NZ_CP102250.1"/>
</dbReference>
<dbReference type="InterPro" id="IPR004188">
    <property type="entry name" value="Phe-tRNA_ligase_II_N"/>
</dbReference>
<evidence type="ECO:0000256" key="9">
    <source>
        <dbReference type="ARBA" id="ARBA00022842"/>
    </source>
</evidence>
<dbReference type="InterPro" id="IPR022911">
    <property type="entry name" value="Phe_tRNA_ligase_alpha1_bac"/>
</dbReference>
<dbReference type="OrthoDB" id="9800719at2"/>
<dbReference type="EMBL" id="ADLD01000009">
    <property type="protein sequence ID" value="EHB92543.1"/>
    <property type="molecule type" value="Genomic_DNA"/>
</dbReference>
<keyword evidence="7 13" id="KW-0547">Nucleotide-binding</keyword>
<feature type="domain" description="Aminoacyl-transfer RNA synthetases class-II family profile" evidence="14">
    <location>
        <begin position="111"/>
        <end position="318"/>
    </location>
</feature>
<evidence type="ECO:0000256" key="1">
    <source>
        <dbReference type="ARBA" id="ARBA00004496"/>
    </source>
</evidence>
<dbReference type="SUPFAM" id="SSF55681">
    <property type="entry name" value="Class II aaRS and biotin synthetases"/>
    <property type="match status" value="1"/>
</dbReference>
<keyword evidence="16" id="KW-1185">Reference proteome</keyword>
<evidence type="ECO:0000256" key="12">
    <source>
        <dbReference type="ARBA" id="ARBA00049255"/>
    </source>
</evidence>
<comment type="cofactor">
    <cofactor evidence="13">
        <name>Mg(2+)</name>
        <dbReference type="ChEBI" id="CHEBI:18420"/>
    </cofactor>
    <text evidence="13">Binds 2 magnesium ions per tetramer.</text>
</comment>
<organism evidence="15 16">
    <name type="scientific">Alistipes indistinctus YIT 12060</name>
    <dbReference type="NCBI Taxonomy" id="742725"/>
    <lineage>
        <taxon>Bacteria</taxon>
        <taxon>Pseudomonadati</taxon>
        <taxon>Bacteroidota</taxon>
        <taxon>Bacteroidia</taxon>
        <taxon>Bacteroidales</taxon>
        <taxon>Rikenellaceae</taxon>
        <taxon>Alistipes</taxon>
    </lineage>
</organism>
<sequence length="343" mass="39117">MIEKINDLLKRVEEFKPQAAAEIEEFRVRLLGRKGQLNDILDEFKTVAPEMKRELGQKINTLKTRAIEKINALKTELENSENNTADSGAWIDMSRPGSNDPIGSRHPISLVKNEIVSIFARLGYTVAEGPEIEDDWHVFSALNFPPEHPARDMQDTFFIEKNPDILLRTHTSSIQVRTMEHQKPPIRVICPGRVFRNEAISYRAHCIFHQVEGLYVDENVSFADMKQSILYFAKEMFGEKSRIRMRPSYFPFTEPSAEVDVSCNLCGGKGCNVCKHTGWLEIMGCGMVDPNVLEASGIDPEKYSGFAFGMGVERIAMLKFGVKDLRLYFENDVRFLRQFDSVI</sequence>
<protein>
    <recommendedName>
        <fullName evidence="13">Phenylalanine--tRNA ligase alpha subunit</fullName>
        <ecNumber evidence="13">6.1.1.20</ecNumber>
    </recommendedName>
    <alternativeName>
        <fullName evidence="13">Phenylalanyl-tRNA synthetase alpha subunit</fullName>
        <shortName evidence="13">PheRS</shortName>
    </alternativeName>
</protein>
<dbReference type="Gene3D" id="3.30.930.10">
    <property type="entry name" value="Bira Bifunctional Protein, Domain 2"/>
    <property type="match status" value="1"/>
</dbReference>
<dbReference type="Proteomes" id="UP000006008">
    <property type="component" value="Unassembled WGS sequence"/>
</dbReference>
<keyword evidence="6 13" id="KW-0479">Metal-binding</keyword>
<evidence type="ECO:0000256" key="10">
    <source>
        <dbReference type="ARBA" id="ARBA00022917"/>
    </source>
</evidence>
<dbReference type="InterPro" id="IPR045864">
    <property type="entry name" value="aa-tRNA-synth_II/BPL/LPL"/>
</dbReference>
<dbReference type="GO" id="GO:0005524">
    <property type="term" value="F:ATP binding"/>
    <property type="evidence" value="ECO:0007669"/>
    <property type="project" value="UniProtKB-UniRule"/>
</dbReference>
<dbReference type="Pfam" id="PF02912">
    <property type="entry name" value="Phe_tRNA-synt_N"/>
    <property type="match status" value="1"/>
</dbReference>
<name>G5H7U4_9BACT</name>
<evidence type="ECO:0000313" key="15">
    <source>
        <dbReference type="EMBL" id="EHB92543.1"/>
    </source>
</evidence>
<accession>G5H7U4</accession>
<dbReference type="PANTHER" id="PTHR11538:SF41">
    <property type="entry name" value="PHENYLALANINE--TRNA LIGASE, MITOCHONDRIAL"/>
    <property type="match status" value="1"/>
</dbReference>
<dbReference type="GO" id="GO:0005737">
    <property type="term" value="C:cytoplasm"/>
    <property type="evidence" value="ECO:0007669"/>
    <property type="project" value="UniProtKB-SubCell"/>
</dbReference>
<dbReference type="GeneID" id="92816239"/>
<keyword evidence="8 13" id="KW-0067">ATP-binding</keyword>
<dbReference type="SUPFAM" id="SSF46589">
    <property type="entry name" value="tRNA-binding arm"/>
    <property type="match status" value="1"/>
</dbReference>
<dbReference type="NCBIfam" id="TIGR00468">
    <property type="entry name" value="pheS"/>
    <property type="match status" value="1"/>
</dbReference>
<evidence type="ECO:0000256" key="3">
    <source>
        <dbReference type="ARBA" id="ARBA00011209"/>
    </source>
</evidence>
<comment type="similarity">
    <text evidence="2 13">Belongs to the class-II aminoacyl-tRNA synthetase family. Phe-tRNA synthetase alpha subunit type 1 subfamily.</text>
</comment>
<dbReference type="PROSITE" id="PS50862">
    <property type="entry name" value="AA_TRNA_LIGASE_II"/>
    <property type="match status" value="1"/>
</dbReference>
<dbReference type="HAMAP" id="MF_00281">
    <property type="entry name" value="Phe_tRNA_synth_alpha1"/>
    <property type="match status" value="1"/>
</dbReference>
<evidence type="ECO:0000256" key="4">
    <source>
        <dbReference type="ARBA" id="ARBA00022490"/>
    </source>
</evidence>
<evidence type="ECO:0000256" key="2">
    <source>
        <dbReference type="ARBA" id="ARBA00010207"/>
    </source>
</evidence>
<dbReference type="InterPro" id="IPR010978">
    <property type="entry name" value="tRNA-bd_arm"/>
</dbReference>
<dbReference type="HOGENOM" id="CLU_025086_0_1_10"/>
<evidence type="ECO:0000256" key="8">
    <source>
        <dbReference type="ARBA" id="ARBA00022840"/>
    </source>
</evidence>